<proteinExistence type="predicted"/>
<dbReference type="Proteomes" id="UP000593802">
    <property type="component" value="Chromosome"/>
</dbReference>
<dbReference type="SMART" id="SM00267">
    <property type="entry name" value="GGDEF"/>
    <property type="match status" value="1"/>
</dbReference>
<gene>
    <name evidence="4" type="ORF">skT53_09980</name>
</gene>
<dbReference type="InterPro" id="IPR029787">
    <property type="entry name" value="Nucleotide_cyclase"/>
</dbReference>
<dbReference type="CDD" id="cd00130">
    <property type="entry name" value="PAS"/>
    <property type="match status" value="1"/>
</dbReference>
<reference evidence="4 5" key="1">
    <citation type="submission" date="2020-08" db="EMBL/GenBank/DDBJ databases">
        <title>Complete Genome Sequence of Effusibacillus dendaii Strain skT53, Isolated from Farmland soil.</title>
        <authorList>
            <person name="Konishi T."/>
            <person name="Kawasaki H."/>
        </authorList>
    </citation>
    <scope>NUCLEOTIDE SEQUENCE [LARGE SCALE GENOMIC DNA]</scope>
    <source>
        <strain evidence="5">skT53</strain>
    </source>
</reference>
<dbReference type="KEGG" id="eff:skT53_09980"/>
<dbReference type="Gene3D" id="3.30.70.270">
    <property type="match status" value="1"/>
</dbReference>
<dbReference type="InterPro" id="IPR000160">
    <property type="entry name" value="GGDEF_dom"/>
</dbReference>
<feature type="domain" description="PAS" evidence="1">
    <location>
        <begin position="16"/>
        <end position="90"/>
    </location>
</feature>
<dbReference type="InterPro" id="IPR035965">
    <property type="entry name" value="PAS-like_dom_sf"/>
</dbReference>
<evidence type="ECO:0000313" key="4">
    <source>
        <dbReference type="EMBL" id="BCJ86013.1"/>
    </source>
</evidence>
<dbReference type="PANTHER" id="PTHR46663:SF3">
    <property type="entry name" value="SLL0267 PROTEIN"/>
    <property type="match status" value="1"/>
</dbReference>
<accession>A0A7I8D770</accession>
<dbReference type="InterPro" id="IPR052163">
    <property type="entry name" value="DGC-Regulatory_Protein"/>
</dbReference>
<dbReference type="Pfam" id="PF00990">
    <property type="entry name" value="GGDEF"/>
    <property type="match status" value="1"/>
</dbReference>
<keyword evidence="5" id="KW-1185">Reference proteome</keyword>
<dbReference type="PROSITE" id="PS50113">
    <property type="entry name" value="PAC"/>
    <property type="match status" value="1"/>
</dbReference>
<evidence type="ECO:0000259" key="2">
    <source>
        <dbReference type="PROSITE" id="PS50113"/>
    </source>
</evidence>
<organism evidence="4 5">
    <name type="scientific">Effusibacillus dendaii</name>
    <dbReference type="NCBI Taxonomy" id="2743772"/>
    <lineage>
        <taxon>Bacteria</taxon>
        <taxon>Bacillati</taxon>
        <taxon>Bacillota</taxon>
        <taxon>Bacilli</taxon>
        <taxon>Bacillales</taxon>
        <taxon>Alicyclobacillaceae</taxon>
        <taxon>Effusibacillus</taxon>
    </lineage>
</organism>
<feature type="domain" description="PAC" evidence="2">
    <location>
        <begin position="92"/>
        <end position="142"/>
    </location>
</feature>
<dbReference type="Gene3D" id="3.30.450.20">
    <property type="entry name" value="PAS domain"/>
    <property type="match status" value="1"/>
</dbReference>
<evidence type="ECO:0000259" key="3">
    <source>
        <dbReference type="PROSITE" id="PS50887"/>
    </source>
</evidence>
<dbReference type="PROSITE" id="PS50112">
    <property type="entry name" value="PAS"/>
    <property type="match status" value="1"/>
</dbReference>
<dbReference type="SUPFAM" id="SSF55073">
    <property type="entry name" value="Nucleotide cyclase"/>
    <property type="match status" value="1"/>
</dbReference>
<dbReference type="PANTHER" id="PTHR46663">
    <property type="entry name" value="DIGUANYLATE CYCLASE DGCT-RELATED"/>
    <property type="match status" value="1"/>
</dbReference>
<name>A0A7I8D770_9BACL</name>
<dbReference type="NCBIfam" id="TIGR00229">
    <property type="entry name" value="sensory_box"/>
    <property type="match status" value="1"/>
</dbReference>
<dbReference type="SUPFAM" id="SSF55785">
    <property type="entry name" value="PYP-like sensor domain (PAS domain)"/>
    <property type="match status" value="1"/>
</dbReference>
<dbReference type="InterPro" id="IPR001610">
    <property type="entry name" value="PAC"/>
</dbReference>
<dbReference type="EMBL" id="AP023366">
    <property type="protein sequence ID" value="BCJ86013.1"/>
    <property type="molecule type" value="Genomic_DNA"/>
</dbReference>
<dbReference type="SMART" id="SM00086">
    <property type="entry name" value="PAC"/>
    <property type="match status" value="1"/>
</dbReference>
<evidence type="ECO:0008006" key="6">
    <source>
        <dbReference type="Google" id="ProtNLM"/>
    </source>
</evidence>
<dbReference type="Pfam" id="PF13426">
    <property type="entry name" value="PAS_9"/>
    <property type="match status" value="1"/>
</dbReference>
<dbReference type="CDD" id="cd01949">
    <property type="entry name" value="GGDEF"/>
    <property type="match status" value="1"/>
</dbReference>
<dbReference type="InterPro" id="IPR000700">
    <property type="entry name" value="PAS-assoc_C"/>
</dbReference>
<evidence type="ECO:0000313" key="5">
    <source>
        <dbReference type="Proteomes" id="UP000593802"/>
    </source>
</evidence>
<dbReference type="InterPro" id="IPR000014">
    <property type="entry name" value="PAS"/>
</dbReference>
<protein>
    <recommendedName>
        <fullName evidence="6">Diguanylate cyclase</fullName>
    </recommendedName>
</protein>
<dbReference type="InterPro" id="IPR043128">
    <property type="entry name" value="Rev_trsase/Diguanyl_cyclase"/>
</dbReference>
<evidence type="ECO:0000259" key="1">
    <source>
        <dbReference type="PROSITE" id="PS50112"/>
    </source>
</evidence>
<sequence>MVKKQLLGSEEALQETEIKFRELFHHANDLIFLYELTVDRKPRFLEVNDVTCQKLGYTREELLSMSPRDITDPECLVEMPTIKKELIEKDHVTFEWRYVAQNGHKLPVESSARVLTLNGEKVVFTIARDITERKRIEEIVNHLAYHDPLTDLPNRRLFEDRAALALSHAKRHHHMMAVLFLDLDSFKIINDSLGHDLGDLLLKAVTERLKGCVRKKDTIARIGGDEFTLLLPEIAEVQDAIKVAQKILEILEQPFMIKGHTFQITTSIGIALYPDNGADIDTLLKRADISMYRAKEQGKNNYRLYSFP</sequence>
<feature type="domain" description="GGDEF" evidence="3">
    <location>
        <begin position="174"/>
        <end position="307"/>
    </location>
</feature>
<dbReference type="NCBIfam" id="TIGR00254">
    <property type="entry name" value="GGDEF"/>
    <property type="match status" value="1"/>
</dbReference>
<dbReference type="AlphaFoldDB" id="A0A7I8D770"/>
<dbReference type="FunFam" id="3.30.70.270:FF:000001">
    <property type="entry name" value="Diguanylate cyclase domain protein"/>
    <property type="match status" value="1"/>
</dbReference>
<dbReference type="PROSITE" id="PS50887">
    <property type="entry name" value="GGDEF"/>
    <property type="match status" value="1"/>
</dbReference>